<accession>A0ABT7RGJ9</accession>
<evidence type="ECO:0000256" key="1">
    <source>
        <dbReference type="SAM" id="MobiDB-lite"/>
    </source>
</evidence>
<dbReference type="EMBL" id="JAUBOF010000001">
    <property type="protein sequence ID" value="MDM7486762.1"/>
    <property type="molecule type" value="Genomic_DNA"/>
</dbReference>
<keyword evidence="3" id="KW-1185">Reference proteome</keyword>
<evidence type="ECO:0000313" key="3">
    <source>
        <dbReference type="Proteomes" id="UP001233164"/>
    </source>
</evidence>
<name>A0ABT7RGJ9_9NOCA</name>
<feature type="compositionally biased region" description="Gly residues" evidence="1">
    <location>
        <begin position="22"/>
        <end position="31"/>
    </location>
</feature>
<evidence type="ECO:0000313" key="2">
    <source>
        <dbReference type="EMBL" id="MDM7486762.1"/>
    </source>
</evidence>
<dbReference type="RefSeq" id="WP_289377201.1">
    <property type="nucleotide sequence ID" value="NZ_JAUBOF010000001.1"/>
</dbReference>
<proteinExistence type="predicted"/>
<feature type="region of interest" description="Disordered" evidence="1">
    <location>
        <begin position="22"/>
        <end position="42"/>
    </location>
</feature>
<protein>
    <submittedName>
        <fullName evidence="2">Uncharacterized protein</fullName>
    </submittedName>
</protein>
<sequence length="42" mass="4269">MSTSQIVPTWWCGTGAGRWRRGGGGAAGGHGHNPVHADVVLA</sequence>
<comment type="caution">
    <text evidence="2">The sequence shown here is derived from an EMBL/GenBank/DDBJ whole genome shotgun (WGS) entry which is preliminary data.</text>
</comment>
<organism evidence="2 3">
    <name type="scientific">Rhodococcus indonesiensis</name>
    <dbReference type="NCBI Taxonomy" id="3055869"/>
    <lineage>
        <taxon>Bacteria</taxon>
        <taxon>Bacillati</taxon>
        <taxon>Actinomycetota</taxon>
        <taxon>Actinomycetes</taxon>
        <taxon>Mycobacteriales</taxon>
        <taxon>Nocardiaceae</taxon>
        <taxon>Rhodococcus</taxon>
    </lineage>
</organism>
<reference evidence="2 3" key="1">
    <citation type="submission" date="2023-06" db="EMBL/GenBank/DDBJ databases">
        <title>Rhodococcus indonesiensis sp. nov a new member of the Rhodococcus ruber lineage isolated from a sediment of neutral hot spring.</title>
        <authorList>
            <person name="Kusuma A.B."/>
            <person name="Fenylestari G."/>
            <person name="Ammar F."/>
            <person name="Nouioui I."/>
            <person name="Goodfellow M."/>
        </authorList>
    </citation>
    <scope>NUCLEOTIDE SEQUENCE [LARGE SCALE GENOMIC DNA]</scope>
    <source>
        <strain evidence="2 3">CSLK01-03</strain>
    </source>
</reference>
<dbReference type="Proteomes" id="UP001233164">
    <property type="component" value="Unassembled WGS sequence"/>
</dbReference>
<gene>
    <name evidence="2" type="ORF">QT969_00525</name>
</gene>